<keyword evidence="1 2" id="KW-0378">Hydrolase</keyword>
<evidence type="ECO:0000313" key="3">
    <source>
        <dbReference type="Proteomes" id="UP001597045"/>
    </source>
</evidence>
<dbReference type="Gene3D" id="3.40.50.1820">
    <property type="entry name" value="alpha/beta hydrolase"/>
    <property type="match status" value="1"/>
</dbReference>
<dbReference type="PANTHER" id="PTHR43798">
    <property type="entry name" value="MONOACYLGLYCEROL LIPASE"/>
    <property type="match status" value="1"/>
</dbReference>
<dbReference type="GO" id="GO:0016787">
    <property type="term" value="F:hydrolase activity"/>
    <property type="evidence" value="ECO:0007669"/>
    <property type="project" value="UniProtKB-KW"/>
</dbReference>
<dbReference type="EMBL" id="JBHTIS010000430">
    <property type="protein sequence ID" value="MFD1045843.1"/>
    <property type="molecule type" value="Genomic_DNA"/>
</dbReference>
<reference evidence="3" key="1">
    <citation type="journal article" date="2019" name="Int. J. Syst. Evol. Microbiol.">
        <title>The Global Catalogue of Microorganisms (GCM) 10K type strain sequencing project: providing services to taxonomists for standard genome sequencing and annotation.</title>
        <authorList>
            <consortium name="The Broad Institute Genomics Platform"/>
            <consortium name="The Broad Institute Genome Sequencing Center for Infectious Disease"/>
            <person name="Wu L."/>
            <person name="Ma J."/>
        </authorList>
    </citation>
    <scope>NUCLEOTIDE SEQUENCE [LARGE SCALE GENOMIC DNA]</scope>
    <source>
        <strain evidence="3">JCM 31486</strain>
    </source>
</reference>
<proteinExistence type="predicted"/>
<name>A0ABW3M5N1_9PSEU</name>
<gene>
    <name evidence="2" type="ORF">ACFQ1S_09855</name>
</gene>
<protein>
    <submittedName>
        <fullName evidence="2">Alpha/beta fold hydrolase</fullName>
    </submittedName>
</protein>
<evidence type="ECO:0000313" key="2">
    <source>
        <dbReference type="EMBL" id="MFD1045843.1"/>
    </source>
</evidence>
<dbReference type="InterPro" id="IPR050266">
    <property type="entry name" value="AB_hydrolase_sf"/>
</dbReference>
<dbReference type="InterPro" id="IPR029058">
    <property type="entry name" value="AB_hydrolase_fold"/>
</dbReference>
<dbReference type="Proteomes" id="UP001597045">
    <property type="component" value="Unassembled WGS sequence"/>
</dbReference>
<accession>A0ABW3M5N1</accession>
<sequence length="158" mass="17046">MNATADAFETEGAMEVAKRYSLGPARVQFQNKNPRGWAEFATALGEHSSLGSALTMRGVQASRPSLYALTDELKAVQTPVLIMVGDEDEGCLEADLMLKRTIPTAGLTILPQTGHTANLEEPDVFNTAVDTFITAVDRGGWRTRDPRSLSTSTTGMSR</sequence>
<evidence type="ECO:0000256" key="1">
    <source>
        <dbReference type="ARBA" id="ARBA00022801"/>
    </source>
</evidence>
<dbReference type="PANTHER" id="PTHR43798:SF31">
    <property type="entry name" value="AB HYDROLASE SUPERFAMILY PROTEIN YCLE"/>
    <property type="match status" value="1"/>
</dbReference>
<dbReference type="SUPFAM" id="SSF53474">
    <property type="entry name" value="alpha/beta-Hydrolases"/>
    <property type="match status" value="1"/>
</dbReference>
<keyword evidence="3" id="KW-1185">Reference proteome</keyword>
<organism evidence="2 3">
    <name type="scientific">Kibdelosporangium lantanae</name>
    <dbReference type="NCBI Taxonomy" id="1497396"/>
    <lineage>
        <taxon>Bacteria</taxon>
        <taxon>Bacillati</taxon>
        <taxon>Actinomycetota</taxon>
        <taxon>Actinomycetes</taxon>
        <taxon>Pseudonocardiales</taxon>
        <taxon>Pseudonocardiaceae</taxon>
        <taxon>Kibdelosporangium</taxon>
    </lineage>
</organism>
<comment type="caution">
    <text evidence="2">The sequence shown here is derived from an EMBL/GenBank/DDBJ whole genome shotgun (WGS) entry which is preliminary data.</text>
</comment>